<keyword evidence="1" id="KW-1133">Transmembrane helix</keyword>
<dbReference type="Proteomes" id="UP000546213">
    <property type="component" value="Unassembled WGS sequence"/>
</dbReference>
<evidence type="ECO:0000313" key="3">
    <source>
        <dbReference type="EMBL" id="KAF5597259.1"/>
    </source>
</evidence>
<keyword evidence="1" id="KW-0472">Membrane</keyword>
<gene>
    <name evidence="3" type="ORF">FPCIR_3686</name>
</gene>
<feature type="chain" id="PRO_5034213194" evidence="2">
    <location>
        <begin position="17"/>
        <end position="235"/>
    </location>
</feature>
<evidence type="ECO:0000256" key="2">
    <source>
        <dbReference type="SAM" id="SignalP"/>
    </source>
</evidence>
<evidence type="ECO:0000313" key="4">
    <source>
        <dbReference type="Proteomes" id="UP000546213"/>
    </source>
</evidence>
<feature type="transmembrane region" description="Helical" evidence="1">
    <location>
        <begin position="216"/>
        <end position="234"/>
    </location>
</feature>
<accession>A0A8H5UTX0</accession>
<reference evidence="3 4" key="1">
    <citation type="submission" date="2020-05" db="EMBL/GenBank/DDBJ databases">
        <title>Identification and distribution of gene clusters putatively required for synthesis of sphingolipid metabolism inhibitors in phylogenetically diverse species of the filamentous fungus Fusarium.</title>
        <authorList>
            <person name="Kim H.-S."/>
            <person name="Busman M."/>
            <person name="Brown D.W."/>
            <person name="Divon H."/>
            <person name="Uhlig S."/>
            <person name="Proctor R.H."/>
        </authorList>
    </citation>
    <scope>NUCLEOTIDE SEQUENCE [LARGE SCALE GENOMIC DNA]</scope>
    <source>
        <strain evidence="3 4">NRRL 36939</strain>
    </source>
</reference>
<dbReference type="EMBL" id="JAAOAS010000077">
    <property type="protein sequence ID" value="KAF5597259.1"/>
    <property type="molecule type" value="Genomic_DNA"/>
</dbReference>
<dbReference type="AlphaFoldDB" id="A0A8H5UTX0"/>
<feature type="signal peptide" evidence="2">
    <location>
        <begin position="1"/>
        <end position="16"/>
    </location>
</feature>
<name>A0A8H5UTX0_9HYPO</name>
<evidence type="ECO:0000256" key="1">
    <source>
        <dbReference type="SAM" id="Phobius"/>
    </source>
</evidence>
<keyword evidence="1" id="KW-0812">Transmembrane</keyword>
<keyword evidence="2" id="KW-0732">Signal</keyword>
<organism evidence="3 4">
    <name type="scientific">Fusarium pseudocircinatum</name>
    <dbReference type="NCBI Taxonomy" id="56676"/>
    <lineage>
        <taxon>Eukaryota</taxon>
        <taxon>Fungi</taxon>
        <taxon>Dikarya</taxon>
        <taxon>Ascomycota</taxon>
        <taxon>Pezizomycotina</taxon>
        <taxon>Sordariomycetes</taxon>
        <taxon>Hypocreomycetidae</taxon>
        <taxon>Hypocreales</taxon>
        <taxon>Nectriaceae</taxon>
        <taxon>Fusarium</taxon>
        <taxon>Fusarium fujikuroi species complex</taxon>
    </lineage>
</organism>
<keyword evidence="4" id="KW-1185">Reference proteome</keyword>
<proteinExistence type="predicted"/>
<comment type="caution">
    <text evidence="3">The sequence shown here is derived from an EMBL/GenBank/DDBJ whole genome shotgun (WGS) entry which is preliminary data.</text>
</comment>
<sequence>MKYTLPLFSIFAVTIAQSKYQAPAMPDSCVAACNKAKTTCFDQPSHNATVCSEDYVKCIGYEPGLEEPTACRSVGDAATATPSSGSKPDSCVAACNKAKTTCFDQPSHNATVCSEDYVKCIGYEPGLEEPTACRSVGDAATATPSSGSKPDTCVAACNKAKTTCFDQPSHNATVCSEDYVKCIGYEPGLEEPTTCRSVGDAATATPSSDVTVVTAAAAYVSPVMGLLALGVFALL</sequence>
<protein>
    <submittedName>
        <fullName evidence="3">Surface protein SP1</fullName>
    </submittedName>
</protein>